<accession>A0A182D301</accession>
<dbReference type="PANTHER" id="PTHR39962">
    <property type="entry name" value="BLL4848 PROTEIN"/>
    <property type="match status" value="1"/>
</dbReference>
<feature type="domain" description="LpxI C-terminal" evidence="1">
    <location>
        <begin position="143"/>
        <end position="279"/>
    </location>
</feature>
<evidence type="ECO:0000259" key="2">
    <source>
        <dbReference type="Pfam" id="PF17930"/>
    </source>
</evidence>
<dbReference type="InterPro" id="IPR043167">
    <property type="entry name" value="LpxI_C_sf"/>
</dbReference>
<protein>
    <recommendedName>
        <fullName evidence="4">UDP-2,3-diacylglucosamine pyrophosphatase</fullName>
    </recommendedName>
</protein>
<dbReference type="InterPro" id="IPR010415">
    <property type="entry name" value="LpxI_C"/>
</dbReference>
<dbReference type="Gene3D" id="3.40.140.80">
    <property type="match status" value="1"/>
</dbReference>
<evidence type="ECO:0000313" key="3">
    <source>
        <dbReference type="EMBL" id="BAR99876.1"/>
    </source>
</evidence>
<dbReference type="EMBL" id="AP014854">
    <property type="protein sequence ID" value="BAR99876.1"/>
    <property type="molecule type" value="Genomic_DNA"/>
</dbReference>
<dbReference type="Pfam" id="PF06230">
    <property type="entry name" value="LpxI_C"/>
    <property type="match status" value="1"/>
</dbReference>
<dbReference type="AlphaFoldDB" id="A0A182D301"/>
<proteinExistence type="predicted"/>
<dbReference type="KEGG" id="bvr:BVIR_2425"/>
<gene>
    <name evidence="3" type="ORF">BV133_2283</name>
</gene>
<sequence length="289" mass="30119">MTVVSAERPAPLGVLAAGGRVPIMVADAAVRAGRPVFIVALRGLALPDVTRFPHLMVPIGMPGRVFNAFRGAGCREIVIVGSATRPRIRDIRLDFRALQLITRYARAMLGGDDKLLTWLVRLFEAEGFTVRGAHEIAPELLAPAGALGRHRPSALDEADIAIGIDYLATAGRFDIGQAVVVVNHCIVAVEAAEGTDLMLARVAELRAAGRLRLSGRAGVLVKTPKPAQDRRVDMPAIGSSTVAGAVRAELRGIAVAAGETLIADAAETAAAAERAGLFVTGIALKAGPA</sequence>
<organism evidence="3">
    <name type="scientific">Blastochloris viridis</name>
    <name type="common">Rhodopseudomonas viridis</name>
    <dbReference type="NCBI Taxonomy" id="1079"/>
    <lineage>
        <taxon>Bacteria</taxon>
        <taxon>Pseudomonadati</taxon>
        <taxon>Pseudomonadota</taxon>
        <taxon>Alphaproteobacteria</taxon>
        <taxon>Hyphomicrobiales</taxon>
        <taxon>Blastochloridaceae</taxon>
        <taxon>Blastochloris</taxon>
    </lineage>
</organism>
<dbReference type="Gene3D" id="3.40.50.20">
    <property type="match status" value="1"/>
</dbReference>
<evidence type="ECO:0000259" key="1">
    <source>
        <dbReference type="Pfam" id="PF06230"/>
    </source>
</evidence>
<reference evidence="3" key="1">
    <citation type="journal article" date="2015" name="Genome Announc.">
        <title>Complete Genome Sequence of the Bacteriochlorophyll b-Producing Photosynthetic Bacterium Blastochloris viridis.</title>
        <authorList>
            <person name="Tsukatani Y."/>
            <person name="Hirose Y."/>
            <person name="Harada J."/>
            <person name="Misawa N."/>
            <person name="Mori K."/>
            <person name="Inoue K."/>
            <person name="Tamiaki H."/>
        </authorList>
    </citation>
    <scope>NUCLEOTIDE SEQUENCE [LARGE SCALE GENOMIC DNA]</scope>
    <source>
        <strain evidence="3">DSM 133</strain>
    </source>
</reference>
<dbReference type="PANTHER" id="PTHR39962:SF1">
    <property type="entry name" value="LPXI FAMILY PROTEIN"/>
    <property type="match status" value="1"/>
</dbReference>
<dbReference type="Pfam" id="PF17930">
    <property type="entry name" value="LpxI_N"/>
    <property type="match status" value="1"/>
</dbReference>
<name>A0A182D301_BLAVI</name>
<dbReference type="RefSeq" id="WP_055037838.1">
    <property type="nucleotide sequence ID" value="NZ_AP014854.2"/>
</dbReference>
<feature type="domain" description="LpxI N-terminal" evidence="2">
    <location>
        <begin position="12"/>
        <end position="140"/>
    </location>
</feature>
<evidence type="ECO:0008006" key="4">
    <source>
        <dbReference type="Google" id="ProtNLM"/>
    </source>
</evidence>
<dbReference type="InterPro" id="IPR053174">
    <property type="entry name" value="LpxI"/>
</dbReference>
<dbReference type="InterPro" id="IPR041255">
    <property type="entry name" value="LpxI_N"/>
</dbReference>